<dbReference type="Proteomes" id="UP000799777">
    <property type="component" value="Unassembled WGS sequence"/>
</dbReference>
<proteinExistence type="predicted"/>
<dbReference type="OrthoDB" id="3776608at2759"/>
<evidence type="ECO:0000313" key="2">
    <source>
        <dbReference type="Proteomes" id="UP000799777"/>
    </source>
</evidence>
<organism evidence="1 2">
    <name type="scientific">Setomelanomma holmii</name>
    <dbReference type="NCBI Taxonomy" id="210430"/>
    <lineage>
        <taxon>Eukaryota</taxon>
        <taxon>Fungi</taxon>
        <taxon>Dikarya</taxon>
        <taxon>Ascomycota</taxon>
        <taxon>Pezizomycotina</taxon>
        <taxon>Dothideomycetes</taxon>
        <taxon>Pleosporomycetidae</taxon>
        <taxon>Pleosporales</taxon>
        <taxon>Pleosporineae</taxon>
        <taxon>Phaeosphaeriaceae</taxon>
        <taxon>Setomelanomma</taxon>
    </lineage>
</organism>
<accession>A0A9P4HD63</accession>
<gene>
    <name evidence="1" type="ORF">EK21DRAFT_27410</name>
</gene>
<name>A0A9P4HD63_9PLEO</name>
<sequence>MPYIIYVPNIPQPYVTNDSRIYIDTKQWGWKCESRPFADPYCKAIRHEAEVRFEGERRAAQLEHY</sequence>
<reference evidence="1" key="1">
    <citation type="journal article" date="2020" name="Stud. Mycol.">
        <title>101 Dothideomycetes genomes: a test case for predicting lifestyles and emergence of pathogens.</title>
        <authorList>
            <person name="Haridas S."/>
            <person name="Albert R."/>
            <person name="Binder M."/>
            <person name="Bloem J."/>
            <person name="Labutti K."/>
            <person name="Salamov A."/>
            <person name="Andreopoulos B."/>
            <person name="Baker S."/>
            <person name="Barry K."/>
            <person name="Bills G."/>
            <person name="Bluhm B."/>
            <person name="Cannon C."/>
            <person name="Castanera R."/>
            <person name="Culley D."/>
            <person name="Daum C."/>
            <person name="Ezra D."/>
            <person name="Gonzalez J."/>
            <person name="Henrissat B."/>
            <person name="Kuo A."/>
            <person name="Liang C."/>
            <person name="Lipzen A."/>
            <person name="Lutzoni F."/>
            <person name="Magnuson J."/>
            <person name="Mondo S."/>
            <person name="Nolan M."/>
            <person name="Ohm R."/>
            <person name="Pangilinan J."/>
            <person name="Park H.-J."/>
            <person name="Ramirez L."/>
            <person name="Alfaro M."/>
            <person name="Sun H."/>
            <person name="Tritt A."/>
            <person name="Yoshinaga Y."/>
            <person name="Zwiers L.-H."/>
            <person name="Turgeon B."/>
            <person name="Goodwin S."/>
            <person name="Spatafora J."/>
            <person name="Crous P."/>
            <person name="Grigoriev I."/>
        </authorList>
    </citation>
    <scope>NUCLEOTIDE SEQUENCE</scope>
    <source>
        <strain evidence="1">CBS 110217</strain>
    </source>
</reference>
<comment type="caution">
    <text evidence="1">The sequence shown here is derived from an EMBL/GenBank/DDBJ whole genome shotgun (WGS) entry which is preliminary data.</text>
</comment>
<protein>
    <submittedName>
        <fullName evidence="1">Uncharacterized protein</fullName>
    </submittedName>
</protein>
<evidence type="ECO:0000313" key="1">
    <source>
        <dbReference type="EMBL" id="KAF2031524.1"/>
    </source>
</evidence>
<feature type="non-terminal residue" evidence="1">
    <location>
        <position position="65"/>
    </location>
</feature>
<dbReference type="EMBL" id="ML978180">
    <property type="protein sequence ID" value="KAF2031524.1"/>
    <property type="molecule type" value="Genomic_DNA"/>
</dbReference>
<dbReference type="AlphaFoldDB" id="A0A9P4HD63"/>
<keyword evidence="2" id="KW-1185">Reference proteome</keyword>